<dbReference type="Pfam" id="PF01522">
    <property type="entry name" value="Polysacc_deac_1"/>
    <property type="match status" value="1"/>
</dbReference>
<dbReference type="InterPro" id="IPR050248">
    <property type="entry name" value="Polysacc_deacetylase_ArnD"/>
</dbReference>
<dbReference type="InterPro" id="IPR011330">
    <property type="entry name" value="Glyco_hydro/deAcase_b/a-brl"/>
</dbReference>
<accession>A0ABQ5N7Y8</accession>
<reference evidence="3 4" key="1">
    <citation type="journal article" date="2024" name="Int. J. Syst. Evol. Microbiol.">
        <title>Clostridium omnivorum sp. nov., isolated from anoxic soil under the treatment of reductive soil disinfestation.</title>
        <authorList>
            <person name="Ueki A."/>
            <person name="Tonouchi A."/>
            <person name="Kaku N."/>
            <person name="Honma S."/>
            <person name="Ueki K."/>
        </authorList>
    </citation>
    <scope>NUCLEOTIDE SEQUENCE [LARGE SCALE GENOMIC DNA]</scope>
    <source>
        <strain evidence="3 4">E14</strain>
    </source>
</reference>
<dbReference type="InterPro" id="IPR002509">
    <property type="entry name" value="NODB_dom"/>
</dbReference>
<comment type="caution">
    <text evidence="3">The sequence shown here is derived from an EMBL/GenBank/DDBJ whole genome shotgun (WGS) entry which is preliminary data.</text>
</comment>
<organism evidence="3 4">
    <name type="scientific">Clostridium omnivorum</name>
    <dbReference type="NCBI Taxonomy" id="1604902"/>
    <lineage>
        <taxon>Bacteria</taxon>
        <taxon>Bacillati</taxon>
        <taxon>Bacillota</taxon>
        <taxon>Clostridia</taxon>
        <taxon>Eubacteriales</taxon>
        <taxon>Clostridiaceae</taxon>
        <taxon>Clostridium</taxon>
    </lineage>
</organism>
<name>A0ABQ5N7Y8_9CLOT</name>
<evidence type="ECO:0000259" key="2">
    <source>
        <dbReference type="PROSITE" id="PS51677"/>
    </source>
</evidence>
<dbReference type="RefSeq" id="WP_264850616.1">
    <property type="nucleotide sequence ID" value="NZ_BRXR01000001.1"/>
</dbReference>
<feature type="domain" description="NodB homology" evidence="2">
    <location>
        <begin position="48"/>
        <end position="235"/>
    </location>
</feature>
<proteinExistence type="predicted"/>
<dbReference type="SUPFAM" id="SSF88713">
    <property type="entry name" value="Glycoside hydrolase/deacetylase"/>
    <property type="match status" value="1"/>
</dbReference>
<dbReference type="CDD" id="cd10944">
    <property type="entry name" value="CE4_SmPgdA_like"/>
    <property type="match status" value="1"/>
</dbReference>
<gene>
    <name evidence="3" type="ORF">bsdE14_27440</name>
</gene>
<keyword evidence="1" id="KW-1133">Transmembrane helix</keyword>
<evidence type="ECO:0000313" key="4">
    <source>
        <dbReference type="Proteomes" id="UP001208567"/>
    </source>
</evidence>
<keyword evidence="4" id="KW-1185">Reference proteome</keyword>
<keyword evidence="1" id="KW-0812">Transmembrane</keyword>
<keyword evidence="1" id="KW-0472">Membrane</keyword>
<feature type="transmembrane region" description="Helical" evidence="1">
    <location>
        <begin position="12"/>
        <end position="31"/>
    </location>
</feature>
<evidence type="ECO:0000256" key="1">
    <source>
        <dbReference type="SAM" id="Phobius"/>
    </source>
</evidence>
<dbReference type="EMBL" id="BRXR01000001">
    <property type="protein sequence ID" value="GLC31334.1"/>
    <property type="molecule type" value="Genomic_DNA"/>
</dbReference>
<evidence type="ECO:0000313" key="3">
    <source>
        <dbReference type="EMBL" id="GLC31334.1"/>
    </source>
</evidence>
<dbReference type="PANTHER" id="PTHR10587:SF125">
    <property type="entry name" value="POLYSACCHARIDE DEACETYLASE YHEN-RELATED"/>
    <property type="match status" value="1"/>
</dbReference>
<dbReference type="Proteomes" id="UP001208567">
    <property type="component" value="Unassembled WGS sequence"/>
</dbReference>
<sequence length="267" mass="30830">MKKGYSFLSKCGNFTIFFLVLVFCMPLISGYNKINARTSASDVEENKKVVYLTFDDGPANIVTNKILDTLKEKDIKATFFVIGDKISGREEILKRIYGEGHTIGLHTYTHKFKKIYRSEESFIEEMDLTRNEVKRVLNIEATAIRFPAGSKPHLNDSLLEKLHAQGYKIYDWNASLSDGLNYNTPPDKLYREATKVVGKSTNVVLLLHCDQPNTNTCKALPRIIDYYKEQGYEFKPIKEDTPEFYFRFKKNNVRKTVTTFIKNTMDK</sequence>
<dbReference type="Gene3D" id="3.20.20.370">
    <property type="entry name" value="Glycoside hydrolase/deacetylase"/>
    <property type="match status" value="1"/>
</dbReference>
<dbReference type="PANTHER" id="PTHR10587">
    <property type="entry name" value="GLYCOSYL TRANSFERASE-RELATED"/>
    <property type="match status" value="1"/>
</dbReference>
<protein>
    <submittedName>
        <fullName evidence="3">Polysaccharide deacetylase</fullName>
    </submittedName>
</protein>
<dbReference type="PROSITE" id="PS51677">
    <property type="entry name" value="NODB"/>
    <property type="match status" value="1"/>
</dbReference>